<name>A0A9D1TPP9_9BACT</name>
<evidence type="ECO:0000313" key="2">
    <source>
        <dbReference type="EMBL" id="HIV99660.1"/>
    </source>
</evidence>
<keyword evidence="1" id="KW-0472">Membrane</keyword>
<dbReference type="Proteomes" id="UP000886752">
    <property type="component" value="Unassembled WGS sequence"/>
</dbReference>
<dbReference type="AlphaFoldDB" id="A0A9D1TPP9"/>
<accession>A0A9D1TPP9</accession>
<reference evidence="2" key="1">
    <citation type="journal article" date="2021" name="PeerJ">
        <title>Extensive microbial diversity within the chicken gut microbiome revealed by metagenomics and culture.</title>
        <authorList>
            <person name="Gilroy R."/>
            <person name="Ravi A."/>
            <person name="Getino M."/>
            <person name="Pursley I."/>
            <person name="Horton D.L."/>
            <person name="Alikhan N.F."/>
            <person name="Baker D."/>
            <person name="Gharbi K."/>
            <person name="Hall N."/>
            <person name="Watson M."/>
            <person name="Adriaenssens E.M."/>
            <person name="Foster-Nyarko E."/>
            <person name="Jarju S."/>
            <person name="Secka A."/>
            <person name="Antonio M."/>
            <person name="Oren A."/>
            <person name="Chaudhuri R.R."/>
            <person name="La Ragione R."/>
            <person name="Hildebrand F."/>
            <person name="Pallen M.J."/>
        </authorList>
    </citation>
    <scope>NUCLEOTIDE SEQUENCE</scope>
    <source>
        <strain evidence="2">ChiHecec2B26-446</strain>
    </source>
</reference>
<evidence type="ECO:0000313" key="3">
    <source>
        <dbReference type="Proteomes" id="UP000886752"/>
    </source>
</evidence>
<sequence>MTSKDLKNEIKASPAQLHYANTLFYGAVIGFVIMLVTYCLYVFGVIEPQIPLDQLPLLWTQSAEHYRTVGNIPQGWGWLALINKGDICNFIGIVFLASLTVICFLQLAWNLFRHGQKLLGCIAVTEIVVLCLAASGILVSAGH</sequence>
<organism evidence="2 3">
    <name type="scientific">Candidatus Desulfovibrio intestinipullorum</name>
    <dbReference type="NCBI Taxonomy" id="2838536"/>
    <lineage>
        <taxon>Bacteria</taxon>
        <taxon>Pseudomonadati</taxon>
        <taxon>Thermodesulfobacteriota</taxon>
        <taxon>Desulfovibrionia</taxon>
        <taxon>Desulfovibrionales</taxon>
        <taxon>Desulfovibrionaceae</taxon>
        <taxon>Desulfovibrio</taxon>
    </lineage>
</organism>
<evidence type="ECO:0000256" key="1">
    <source>
        <dbReference type="SAM" id="Phobius"/>
    </source>
</evidence>
<gene>
    <name evidence="2" type="ORF">H9894_00465</name>
</gene>
<keyword evidence="1" id="KW-0812">Transmembrane</keyword>
<feature type="transmembrane region" description="Helical" evidence="1">
    <location>
        <begin position="90"/>
        <end position="111"/>
    </location>
</feature>
<comment type="caution">
    <text evidence="2">The sequence shown here is derived from an EMBL/GenBank/DDBJ whole genome shotgun (WGS) entry which is preliminary data.</text>
</comment>
<keyword evidence="1" id="KW-1133">Transmembrane helix</keyword>
<proteinExistence type="predicted"/>
<feature type="transmembrane region" description="Helical" evidence="1">
    <location>
        <begin position="118"/>
        <end position="141"/>
    </location>
</feature>
<protein>
    <submittedName>
        <fullName evidence="2">DUF1634 domain-containing protein</fullName>
    </submittedName>
</protein>
<dbReference type="EMBL" id="DXHV01000007">
    <property type="protein sequence ID" value="HIV99660.1"/>
    <property type="molecule type" value="Genomic_DNA"/>
</dbReference>
<feature type="transmembrane region" description="Helical" evidence="1">
    <location>
        <begin position="21"/>
        <end position="46"/>
    </location>
</feature>
<reference evidence="2" key="2">
    <citation type="submission" date="2021-04" db="EMBL/GenBank/DDBJ databases">
        <authorList>
            <person name="Gilroy R."/>
        </authorList>
    </citation>
    <scope>NUCLEOTIDE SEQUENCE</scope>
    <source>
        <strain evidence="2">ChiHecec2B26-446</strain>
    </source>
</reference>